<dbReference type="SMART" id="SM00355">
    <property type="entry name" value="ZnF_C2H2"/>
    <property type="match status" value="3"/>
</dbReference>
<feature type="compositionally biased region" description="Polar residues" evidence="1">
    <location>
        <begin position="362"/>
        <end position="373"/>
    </location>
</feature>
<dbReference type="AlphaFoldDB" id="A0A2B7Y572"/>
<proteinExistence type="predicted"/>
<dbReference type="Gene3D" id="3.30.160.60">
    <property type="entry name" value="Classic Zinc Finger"/>
    <property type="match status" value="2"/>
</dbReference>
<feature type="compositionally biased region" description="Basic and acidic residues" evidence="1">
    <location>
        <begin position="109"/>
        <end position="120"/>
    </location>
</feature>
<evidence type="ECO:0000259" key="2">
    <source>
        <dbReference type="SMART" id="SM00355"/>
    </source>
</evidence>
<feature type="compositionally biased region" description="Polar residues" evidence="1">
    <location>
        <begin position="283"/>
        <end position="293"/>
    </location>
</feature>
<feature type="compositionally biased region" description="Basic and acidic residues" evidence="1">
    <location>
        <begin position="498"/>
        <end position="508"/>
    </location>
</feature>
<evidence type="ECO:0000313" key="4">
    <source>
        <dbReference type="Proteomes" id="UP000223968"/>
    </source>
</evidence>
<dbReference type="OrthoDB" id="6077919at2759"/>
<evidence type="ECO:0000256" key="1">
    <source>
        <dbReference type="SAM" id="MobiDB-lite"/>
    </source>
</evidence>
<feature type="domain" description="C2H2-type" evidence="2">
    <location>
        <begin position="436"/>
        <end position="465"/>
    </location>
</feature>
<feature type="compositionally biased region" description="Basic residues" evidence="1">
    <location>
        <begin position="54"/>
        <end position="63"/>
    </location>
</feature>
<feature type="domain" description="C2H2-type" evidence="2">
    <location>
        <begin position="405"/>
        <end position="430"/>
    </location>
</feature>
<dbReference type="EMBL" id="PDNB01000020">
    <property type="protein sequence ID" value="PGH16058.1"/>
    <property type="molecule type" value="Genomic_DNA"/>
</dbReference>
<accession>A0A2B7Y572</accession>
<keyword evidence="4" id="KW-1185">Reference proteome</keyword>
<dbReference type="GO" id="GO:0005634">
    <property type="term" value="C:nucleus"/>
    <property type="evidence" value="ECO:0007669"/>
    <property type="project" value="TreeGrafter"/>
</dbReference>
<feature type="region of interest" description="Disordered" evidence="1">
    <location>
        <begin position="277"/>
        <end position="387"/>
    </location>
</feature>
<dbReference type="InterPro" id="IPR051061">
    <property type="entry name" value="Zinc_finger_trans_reg"/>
</dbReference>
<dbReference type="STRING" id="1447875.A0A2B7Y572"/>
<dbReference type="Proteomes" id="UP000223968">
    <property type="component" value="Unassembled WGS sequence"/>
</dbReference>
<feature type="region of interest" description="Disordered" evidence="1">
    <location>
        <begin position="1"/>
        <end position="213"/>
    </location>
</feature>
<feature type="compositionally biased region" description="Pro residues" evidence="1">
    <location>
        <begin position="29"/>
        <end position="38"/>
    </location>
</feature>
<organism evidence="3 4">
    <name type="scientific">Helicocarpus griseus UAMH5409</name>
    <dbReference type="NCBI Taxonomy" id="1447875"/>
    <lineage>
        <taxon>Eukaryota</taxon>
        <taxon>Fungi</taxon>
        <taxon>Dikarya</taxon>
        <taxon>Ascomycota</taxon>
        <taxon>Pezizomycotina</taxon>
        <taxon>Eurotiomycetes</taxon>
        <taxon>Eurotiomycetidae</taxon>
        <taxon>Onygenales</taxon>
        <taxon>Ajellomycetaceae</taxon>
        <taxon>Helicocarpus</taxon>
    </lineage>
</organism>
<dbReference type="PANTHER" id="PTHR46179:SF19">
    <property type="entry name" value="C2H2 FINGER DOMAIN TRANSCRIPTION FACTOR (EUROFUNG)-RELATED"/>
    <property type="match status" value="1"/>
</dbReference>
<evidence type="ECO:0000313" key="3">
    <source>
        <dbReference type="EMBL" id="PGH16058.1"/>
    </source>
</evidence>
<feature type="domain" description="C2H2-type" evidence="2">
    <location>
        <begin position="470"/>
        <end position="495"/>
    </location>
</feature>
<dbReference type="PANTHER" id="PTHR46179">
    <property type="entry name" value="ZINC FINGER PROTEIN"/>
    <property type="match status" value="1"/>
</dbReference>
<dbReference type="SUPFAM" id="SSF57667">
    <property type="entry name" value="beta-beta-alpha zinc fingers"/>
    <property type="match status" value="1"/>
</dbReference>
<dbReference type="InterPro" id="IPR013087">
    <property type="entry name" value="Znf_C2H2_type"/>
</dbReference>
<feature type="region of interest" description="Disordered" evidence="1">
    <location>
        <begin position="498"/>
        <end position="527"/>
    </location>
</feature>
<protein>
    <recommendedName>
        <fullName evidence="2">C2H2-type domain-containing protein</fullName>
    </recommendedName>
</protein>
<dbReference type="InterPro" id="IPR036236">
    <property type="entry name" value="Znf_C2H2_sf"/>
</dbReference>
<feature type="compositionally biased region" description="Low complexity" evidence="1">
    <location>
        <begin position="312"/>
        <end position="322"/>
    </location>
</feature>
<dbReference type="GO" id="GO:0006357">
    <property type="term" value="P:regulation of transcription by RNA polymerase II"/>
    <property type="evidence" value="ECO:0007669"/>
    <property type="project" value="TreeGrafter"/>
</dbReference>
<comment type="caution">
    <text evidence="3">The sequence shown here is derived from an EMBL/GenBank/DDBJ whole genome shotgun (WGS) entry which is preliminary data.</text>
</comment>
<reference evidence="3 4" key="1">
    <citation type="submission" date="2017-10" db="EMBL/GenBank/DDBJ databases">
        <title>Comparative genomics in systemic dimorphic fungi from Ajellomycetaceae.</title>
        <authorList>
            <person name="Munoz J.F."/>
            <person name="Mcewen J.G."/>
            <person name="Clay O.K."/>
            <person name="Cuomo C.A."/>
        </authorList>
    </citation>
    <scope>NUCLEOTIDE SEQUENCE [LARGE SCALE GENOMIC DNA]</scope>
    <source>
        <strain evidence="3 4">UAMH5409</strain>
    </source>
</reference>
<name>A0A2B7Y572_9EURO</name>
<gene>
    <name evidence="3" type="ORF">AJ79_02038</name>
</gene>
<feature type="compositionally biased region" description="Low complexity" evidence="1">
    <location>
        <begin position="91"/>
        <end position="101"/>
    </location>
</feature>
<sequence>MTSDVYDSDDARNASPRLQPIKVDYEPRVTPPPFLPEPESPDKPSSGGGDRKDARRRRKKTQPSHRDVLILRSLADPQLANEIGENPLATDSSPESSSPDDYYAPEGTGKGRDASIHDVQRTAQHALDFLSREDTPTEPPQPLIKRESLLNEDPTAPTGPPKFLEPQAPPPQPHSPIDKVVVNGTLLKKLPRSSIPESQPHGRGKETIATSHTLRDYTISTSDCAAGETLPALQTHLESTCANSPENSQNLPSIGYALSGKGQLNGRLGSLNDASQRMYPSVTAPSPVSQGRNPQEPHTRRLSEQYIPPPLTSGSSSFLSPESSRDMSASLSPVAGPPQQPFWQHATDKGASYSHSPADPSPQFTDSPSTGYPTPTELGKSSCYNSPAQPNGISTSAGPLHSSGFKCNYPGCKSEPFQTQYLLNSHANVHSQNRPYYCPVRGCPRSEGGKGFKRKNEMKRHGLVHDSPGYVCPFCPDQQHTYPRPDNLQRHVRVHHVDKDREDPELRRVLAQRPEGGMRGRRRRNGT</sequence>